<dbReference type="EMBL" id="CP126116">
    <property type="protein sequence ID" value="WHZ60074.1"/>
    <property type="molecule type" value="Genomic_DNA"/>
</dbReference>
<proteinExistence type="predicted"/>
<name>A0ACD4RHW7_9BACI</name>
<keyword evidence="2" id="KW-1185">Reference proteome</keyword>
<sequence length="472" mass="56192">MKTLLIEVVPETTLTWNSLWIHPWESSWSLFQKLNIVNVSTPKELLRAMGTDEVQNQPLRYDSRKWGDLWTLSDWDQKLMEKYHLLHHKIDYLVQIEAIENVLPFPKELLWEKDKLKFCLTCLSQGYHSILHQLKLITHCPFHDLPLQSRCMHCGAKYHFHVYVENFKGPFVCKCGWEYLEETQTYSDIRNLFFRNIVNMKDQSMEHILSSKPENQMLFIMPDVEYSWFKNPLLIPYEQATVVHSSTTAIIQPDSGGRISFNPKIFLHQKAVFKSIARYIRKRYLCRHKRCIHNMKHGIKREGVCSITYAYLLWRKGIEGHINFHQVDNGKLKFGKTHHPSQYYSLHDKSSLKTLSRWVQHAQIKGAVGEEQKENLQQSCTIQLWLLDRVYPHLLWNHFLNWLEVAATLVEKDQFKVPSNLIHEKYNQIPYFSFSFDRESNIFSSWQYPNKCKITDETTTHYCYYNTKNKVQ</sequence>
<evidence type="ECO:0000313" key="1">
    <source>
        <dbReference type="EMBL" id="WHZ60074.1"/>
    </source>
</evidence>
<gene>
    <name evidence="1" type="ORF">QLQ22_12395</name>
</gene>
<evidence type="ECO:0000313" key="2">
    <source>
        <dbReference type="Proteomes" id="UP001226091"/>
    </source>
</evidence>
<dbReference type="Proteomes" id="UP001226091">
    <property type="component" value="Chromosome"/>
</dbReference>
<protein>
    <submittedName>
        <fullName evidence="1">Uncharacterized protein</fullName>
    </submittedName>
</protein>
<reference evidence="2" key="1">
    <citation type="journal article" date="2025" name="Aquaculture">
        <title>Assessment of the bioflocculant production and safety properties of Metabacillus hrfriensis sp. nov. based on phenotypic and whole-genome sequencing analysis.</title>
        <authorList>
            <person name="Zhang R."/>
            <person name="Zhao Z."/>
            <person name="Luo L."/>
            <person name="Wang S."/>
            <person name="Guo K."/>
            <person name="Xu W."/>
        </authorList>
    </citation>
    <scope>NUCLEOTIDE SEQUENCE [LARGE SCALE GENOMIC DNA]</scope>
    <source>
        <strain evidence="2">CT-WN-B3</strain>
    </source>
</reference>
<organism evidence="1 2">
    <name type="scientific">Metabacillus hrfriensis</name>
    <dbReference type="NCBI Taxonomy" id="3048891"/>
    <lineage>
        <taxon>Bacteria</taxon>
        <taxon>Bacillati</taxon>
        <taxon>Bacillota</taxon>
        <taxon>Bacilli</taxon>
        <taxon>Bacillales</taxon>
        <taxon>Bacillaceae</taxon>
        <taxon>Metabacillus</taxon>
    </lineage>
</organism>
<accession>A0ACD4RHW7</accession>